<keyword evidence="3" id="KW-0560">Oxidoreductase</keyword>
<dbReference type="STRING" id="931626.Awo_c13400"/>
<reference evidence="3 4" key="2">
    <citation type="journal article" date="2012" name="PLoS ONE">
        <title>An ancient pathway combining carbon dioxide fixation with the generation and utilization of a sodium ion gradient for ATP synthesis.</title>
        <authorList>
            <person name="Poehlein A."/>
            <person name="Schmidt S."/>
            <person name="Kaster A.K."/>
            <person name="Goenrich M."/>
            <person name="Vollmers J."/>
            <person name="Thurmer A."/>
            <person name="Bertsch J."/>
            <person name="Schuchmann K."/>
            <person name="Voigt B."/>
            <person name="Hecker M."/>
            <person name="Daniel R."/>
            <person name="Thauer R.K."/>
            <person name="Gottschalk G."/>
            <person name="Muller V."/>
        </authorList>
    </citation>
    <scope>NUCLEOTIDE SEQUENCE [LARGE SCALE GENOMIC DNA]</scope>
    <source>
        <strain evidence="4">ATCC 29683 / DSM 1030 / JCM 2381 / KCTC 1655 / WB1</strain>
    </source>
</reference>
<dbReference type="EMBL" id="CP002987">
    <property type="protein sequence ID" value="AFA48124.1"/>
    <property type="molecule type" value="Genomic_DNA"/>
</dbReference>
<dbReference type="KEGG" id="awo:Awo_c13400"/>
<dbReference type="RefSeq" id="WP_014355727.1">
    <property type="nucleotide sequence ID" value="NC_016894.1"/>
</dbReference>
<feature type="domain" description="Coenzyme F420 hydrogenase/dehydrogenase beta subunit N-terminal" evidence="1">
    <location>
        <begin position="70"/>
        <end position="147"/>
    </location>
</feature>
<sequence length="390" mass="43969">MKKDQIIEYCTGCGLCHSVNDTRFQDEPNGFTYPVIENNEQLEFNSKICQANGTHLLKQDDTTWGHYFNVYSGYSTDTEIRFKAASGGMTTAVAVYLAERGLVDGVIQVGEDPDSPYGTKNFVSKTKEEIVSHCGSRYIVSSPLANLQQVLSNGGKYAVIGRPCDIVVLNNYLDNYPQFKENIYCTLTFFCAGSPSVEASKKLAKRLEIEPESVTKIRYRGYGWPGKATVFSEDKENHMEYIDSWNQILGRDIRKICKLCTDGVGEAADIASGDLWNLADNKPVFNETDGVNVVFARSEKGRKILEDAVKKGYIHLEDYASRLKELDFVQPNHSNRKKLLYPRFLGMKLMGKTVPNYDMNKLKQYCKDEPKIKVMKTTLGTVKRVLKGKL</sequence>
<evidence type="ECO:0000259" key="1">
    <source>
        <dbReference type="Pfam" id="PF04422"/>
    </source>
</evidence>
<reference evidence="4" key="1">
    <citation type="submission" date="2011-07" db="EMBL/GenBank/DDBJ databases">
        <title>Complete genome sequence of Acetobacterium woodii.</title>
        <authorList>
            <person name="Poehlein A."/>
            <person name="Schmidt S."/>
            <person name="Kaster A.-K."/>
            <person name="Goenrich M."/>
            <person name="Vollmers J."/>
            <person name="Thuermer A."/>
            <person name="Gottschalk G."/>
            <person name="Thauer R.K."/>
            <person name="Daniel R."/>
            <person name="Mueller V."/>
        </authorList>
    </citation>
    <scope>NUCLEOTIDE SEQUENCE [LARGE SCALE GENOMIC DNA]</scope>
    <source>
        <strain evidence="4">ATCC 29683 / DSM 1030 / JCM 2381 / KCTC 1655 / WB1</strain>
    </source>
</reference>
<dbReference type="eggNOG" id="COG1035">
    <property type="taxonomic scope" value="Bacteria"/>
</dbReference>
<dbReference type="InterPro" id="IPR045220">
    <property type="entry name" value="FRHB/FDHB/HCAR-like"/>
</dbReference>
<evidence type="ECO:0000313" key="4">
    <source>
        <dbReference type="Proteomes" id="UP000007177"/>
    </source>
</evidence>
<dbReference type="GO" id="GO:0033354">
    <property type="term" value="P:chlorophyll cycle"/>
    <property type="evidence" value="ECO:0007669"/>
    <property type="project" value="TreeGrafter"/>
</dbReference>
<protein>
    <submittedName>
        <fullName evidence="3">F420 reducing hydrogenase subunit beta</fullName>
        <ecNumber evidence="3">1.12.98.1</ecNumber>
    </submittedName>
</protein>
<dbReference type="GO" id="GO:0090415">
    <property type="term" value="F:7-hydroxymethyl chlorophyll a reductase activity"/>
    <property type="evidence" value="ECO:0007669"/>
    <property type="project" value="TreeGrafter"/>
</dbReference>
<dbReference type="AlphaFoldDB" id="H6LEM1"/>
<dbReference type="OrthoDB" id="1814359at2"/>
<name>H6LEM1_ACEWD</name>
<feature type="domain" description="Coenzyme F420 hydrogenase/dehydrogenase beta subunit C-terminal" evidence="2">
    <location>
        <begin position="156"/>
        <end position="320"/>
    </location>
</feature>
<keyword evidence="4" id="KW-1185">Reference proteome</keyword>
<dbReference type="EC" id="1.12.98.1" evidence="3"/>
<dbReference type="GO" id="GO:0050454">
    <property type="term" value="F:coenzyme F420 hydrogenase activity"/>
    <property type="evidence" value="ECO:0007669"/>
    <property type="project" value="UniProtKB-EC"/>
</dbReference>
<gene>
    <name evidence="3" type="primary">frhB</name>
    <name evidence="3" type="ordered locus">Awo_c13400</name>
</gene>
<dbReference type="InterPro" id="IPR007525">
    <property type="entry name" value="FrhB_FdhB_C"/>
</dbReference>
<proteinExistence type="predicted"/>
<organism evidence="3 4">
    <name type="scientific">Acetobacterium woodii (strain ATCC 29683 / DSM 1030 / JCM 2381 / KCTC 1655 / WB1)</name>
    <dbReference type="NCBI Taxonomy" id="931626"/>
    <lineage>
        <taxon>Bacteria</taxon>
        <taxon>Bacillati</taxon>
        <taxon>Bacillota</taxon>
        <taxon>Clostridia</taxon>
        <taxon>Eubacteriales</taxon>
        <taxon>Eubacteriaceae</taxon>
        <taxon>Acetobacterium</taxon>
    </lineage>
</organism>
<dbReference type="PANTHER" id="PTHR31332">
    <property type="entry name" value="7-HYDROXYMETHYL CHLOROPHYLL A REDUCTASE, CHLOROPLASTIC"/>
    <property type="match status" value="1"/>
</dbReference>
<dbReference type="Pfam" id="PF04422">
    <property type="entry name" value="FrhB_FdhB_N"/>
    <property type="match status" value="1"/>
</dbReference>
<dbReference type="Proteomes" id="UP000007177">
    <property type="component" value="Chromosome"/>
</dbReference>
<evidence type="ECO:0000259" key="2">
    <source>
        <dbReference type="Pfam" id="PF04432"/>
    </source>
</evidence>
<evidence type="ECO:0000313" key="3">
    <source>
        <dbReference type="EMBL" id="AFA48124.1"/>
    </source>
</evidence>
<dbReference type="Pfam" id="PF04432">
    <property type="entry name" value="FrhB_FdhB_C"/>
    <property type="match status" value="1"/>
</dbReference>
<dbReference type="HOGENOM" id="CLU_037958_3_1_9"/>
<dbReference type="PANTHER" id="PTHR31332:SF0">
    <property type="entry name" value="7-HYDROXYMETHYL CHLOROPHYLL A REDUCTASE, CHLOROPLASTIC"/>
    <property type="match status" value="1"/>
</dbReference>
<dbReference type="InterPro" id="IPR007516">
    <property type="entry name" value="Co_F420_Hydgase/DH_bsu_N"/>
</dbReference>
<accession>H6LEM1</accession>